<feature type="binding site" evidence="6">
    <location>
        <position position="143"/>
    </location>
    <ligand>
        <name>S-adenosyl-L-methionine</name>
        <dbReference type="ChEBI" id="CHEBI:59789"/>
    </ligand>
</feature>
<dbReference type="Proteomes" id="UP000824091">
    <property type="component" value="Unassembled WGS sequence"/>
</dbReference>
<dbReference type="NCBIfam" id="TIGR00138">
    <property type="entry name" value="rsmG_gidB"/>
    <property type="match status" value="1"/>
</dbReference>
<keyword evidence="5 6" id="KW-0949">S-adenosyl-L-methionine</keyword>
<keyword evidence="4 6" id="KW-0808">Transferase</keyword>
<keyword evidence="2 6" id="KW-0698">rRNA processing</keyword>
<dbReference type="GO" id="GO:0070043">
    <property type="term" value="F:rRNA (guanine-N7-)-methyltransferase activity"/>
    <property type="evidence" value="ECO:0007669"/>
    <property type="project" value="UniProtKB-UniRule"/>
</dbReference>
<dbReference type="EC" id="2.1.1.-" evidence="6"/>
<dbReference type="HAMAP" id="MF_00074">
    <property type="entry name" value="16SrRNA_methyltr_G"/>
    <property type="match status" value="1"/>
</dbReference>
<feature type="binding site" evidence="6">
    <location>
        <begin position="124"/>
        <end position="125"/>
    </location>
    <ligand>
        <name>S-adenosyl-L-methionine</name>
        <dbReference type="ChEBI" id="CHEBI:59789"/>
    </ligand>
</feature>
<proteinExistence type="inferred from homology"/>
<dbReference type="InterPro" id="IPR003682">
    <property type="entry name" value="rRNA_ssu_MeTfrase_G"/>
</dbReference>
<dbReference type="Gene3D" id="3.40.50.150">
    <property type="entry name" value="Vaccinia Virus protein VP39"/>
    <property type="match status" value="1"/>
</dbReference>
<dbReference type="InterPro" id="IPR029063">
    <property type="entry name" value="SAM-dependent_MTases_sf"/>
</dbReference>
<evidence type="ECO:0000313" key="9">
    <source>
        <dbReference type="Proteomes" id="UP000824091"/>
    </source>
</evidence>
<accession>A0A9D1I2T6</accession>
<dbReference type="CDD" id="cd02440">
    <property type="entry name" value="AdoMet_MTases"/>
    <property type="match status" value="1"/>
</dbReference>
<gene>
    <name evidence="6 8" type="primary">rsmG</name>
    <name evidence="8" type="ORF">IAD16_02975</name>
</gene>
<comment type="function">
    <text evidence="6">Specifically methylates the N7 position of a guanine in 16S rRNA.</text>
</comment>
<comment type="subcellular location">
    <subcellularLocation>
        <location evidence="6">Cytoplasm</location>
    </subcellularLocation>
</comment>
<dbReference type="Pfam" id="PF02527">
    <property type="entry name" value="GidB"/>
    <property type="match status" value="1"/>
</dbReference>
<protein>
    <recommendedName>
        <fullName evidence="6">Ribosomal RNA small subunit methyltransferase G</fullName>
        <ecNumber evidence="6">2.1.1.-</ecNumber>
    </recommendedName>
    <alternativeName>
        <fullName evidence="6">16S rRNA 7-methylguanosine methyltransferase</fullName>
        <shortName evidence="6">16S rRNA m7G methyltransferase</shortName>
    </alternativeName>
</protein>
<dbReference type="PANTHER" id="PTHR31760:SF0">
    <property type="entry name" value="S-ADENOSYL-L-METHIONINE-DEPENDENT METHYLTRANSFERASES SUPERFAMILY PROTEIN"/>
    <property type="match status" value="1"/>
</dbReference>
<dbReference type="PANTHER" id="PTHR31760">
    <property type="entry name" value="S-ADENOSYL-L-METHIONINE-DEPENDENT METHYLTRANSFERASES SUPERFAMILY PROTEIN"/>
    <property type="match status" value="1"/>
</dbReference>
<dbReference type="SUPFAM" id="SSF53335">
    <property type="entry name" value="S-adenosyl-L-methionine-dependent methyltransferases"/>
    <property type="match status" value="1"/>
</dbReference>
<dbReference type="AlphaFoldDB" id="A0A9D1I2T6"/>
<dbReference type="EMBL" id="DVMO01000045">
    <property type="protein sequence ID" value="HIU27331.1"/>
    <property type="molecule type" value="Genomic_DNA"/>
</dbReference>
<organism evidence="8 9">
    <name type="scientific">Candidatus Fimisoma avicola</name>
    <dbReference type="NCBI Taxonomy" id="2840826"/>
    <lineage>
        <taxon>Bacteria</taxon>
        <taxon>Bacillati</taxon>
        <taxon>Bacillota</taxon>
        <taxon>Clostridia</taxon>
        <taxon>Eubacteriales</taxon>
        <taxon>Candidatus Fimisoma</taxon>
    </lineage>
</organism>
<sequence length="234" mass="26202">MLIEYFEKNQIAWDSQMINKLDAYMNGILQWNEHINLTAIREPEDFIRKHYLDSLSCILLPEYQEAGMIADMGTGAGFPGIPLAIFSPEKKFVLMDSLQKRLNVIEQLCADIGIDNVITVHGRAEDLGRQPAHREKYDLCLSRAVANLSVLCEYCLPIVKQGGYMMAYKGRDAENELTAAEGAIRKLGGSFENMIPTPLDREGDEHKLLLIKKTGSTGSKYPRKAGTPAKEPLK</sequence>
<keyword evidence="3 6" id="KW-0489">Methyltransferase</keyword>
<reference evidence="8" key="1">
    <citation type="submission" date="2020-10" db="EMBL/GenBank/DDBJ databases">
        <authorList>
            <person name="Gilroy R."/>
        </authorList>
    </citation>
    <scope>NUCLEOTIDE SEQUENCE</scope>
    <source>
        <strain evidence="8">11300</strain>
    </source>
</reference>
<feature type="binding site" evidence="6">
    <location>
        <position position="78"/>
    </location>
    <ligand>
        <name>S-adenosyl-L-methionine</name>
        <dbReference type="ChEBI" id="CHEBI:59789"/>
    </ligand>
</feature>
<feature type="region of interest" description="Disordered" evidence="7">
    <location>
        <begin position="212"/>
        <end position="234"/>
    </location>
</feature>
<reference evidence="8" key="2">
    <citation type="journal article" date="2021" name="PeerJ">
        <title>Extensive microbial diversity within the chicken gut microbiome revealed by metagenomics and culture.</title>
        <authorList>
            <person name="Gilroy R."/>
            <person name="Ravi A."/>
            <person name="Getino M."/>
            <person name="Pursley I."/>
            <person name="Horton D.L."/>
            <person name="Alikhan N.F."/>
            <person name="Baker D."/>
            <person name="Gharbi K."/>
            <person name="Hall N."/>
            <person name="Watson M."/>
            <person name="Adriaenssens E.M."/>
            <person name="Foster-Nyarko E."/>
            <person name="Jarju S."/>
            <person name="Secka A."/>
            <person name="Antonio M."/>
            <person name="Oren A."/>
            <person name="Chaudhuri R.R."/>
            <person name="La Ragione R."/>
            <person name="Hildebrand F."/>
            <person name="Pallen M.J."/>
        </authorList>
    </citation>
    <scope>NUCLEOTIDE SEQUENCE</scope>
    <source>
        <strain evidence="8">11300</strain>
    </source>
</reference>
<keyword evidence="1 6" id="KW-0963">Cytoplasm</keyword>
<feature type="binding site" evidence="6">
    <location>
        <position position="73"/>
    </location>
    <ligand>
        <name>S-adenosyl-L-methionine</name>
        <dbReference type="ChEBI" id="CHEBI:59789"/>
    </ligand>
</feature>
<evidence type="ECO:0000256" key="3">
    <source>
        <dbReference type="ARBA" id="ARBA00022603"/>
    </source>
</evidence>
<evidence type="ECO:0000256" key="6">
    <source>
        <dbReference type="HAMAP-Rule" id="MF_00074"/>
    </source>
</evidence>
<dbReference type="GO" id="GO:0005829">
    <property type="term" value="C:cytosol"/>
    <property type="evidence" value="ECO:0007669"/>
    <property type="project" value="TreeGrafter"/>
</dbReference>
<evidence type="ECO:0000313" key="8">
    <source>
        <dbReference type="EMBL" id="HIU27331.1"/>
    </source>
</evidence>
<comment type="similarity">
    <text evidence="6">Belongs to the methyltransferase superfamily. RNA methyltransferase RsmG family.</text>
</comment>
<evidence type="ECO:0000256" key="5">
    <source>
        <dbReference type="ARBA" id="ARBA00022691"/>
    </source>
</evidence>
<evidence type="ECO:0000256" key="1">
    <source>
        <dbReference type="ARBA" id="ARBA00022490"/>
    </source>
</evidence>
<evidence type="ECO:0000256" key="4">
    <source>
        <dbReference type="ARBA" id="ARBA00022679"/>
    </source>
</evidence>
<evidence type="ECO:0000256" key="7">
    <source>
        <dbReference type="SAM" id="MobiDB-lite"/>
    </source>
</evidence>
<comment type="caution">
    <text evidence="8">The sequence shown here is derived from an EMBL/GenBank/DDBJ whole genome shotgun (WGS) entry which is preliminary data.</text>
</comment>
<comment type="caution">
    <text evidence="6">Lacks conserved residue(s) required for the propagation of feature annotation.</text>
</comment>
<dbReference type="FunFam" id="3.40.50.150:FF:000041">
    <property type="entry name" value="Ribosomal RNA small subunit methyltransferase G"/>
    <property type="match status" value="1"/>
</dbReference>
<evidence type="ECO:0000256" key="2">
    <source>
        <dbReference type="ARBA" id="ARBA00022552"/>
    </source>
</evidence>
<name>A0A9D1I2T6_9FIRM</name>